<name>C9SCN3_VERA1</name>
<dbReference type="OMA" id="MHEIFLT"/>
<reference evidence="4" key="1">
    <citation type="journal article" date="2011" name="PLoS Pathog.">
        <title>Comparative genomics yields insights into niche adaptation of plant vascular wilt pathogens.</title>
        <authorList>
            <person name="Klosterman S.J."/>
            <person name="Subbarao K.V."/>
            <person name="Kang S."/>
            <person name="Veronese P."/>
            <person name="Gold S.E."/>
            <person name="Thomma B.P.H.J."/>
            <person name="Chen Z."/>
            <person name="Henrissat B."/>
            <person name="Lee Y.-H."/>
            <person name="Park J."/>
            <person name="Garcia-Pedrajas M.D."/>
            <person name="Barbara D.J."/>
            <person name="Anchieta A."/>
            <person name="de Jonge R."/>
            <person name="Santhanam P."/>
            <person name="Maruthachalam K."/>
            <person name="Atallah Z."/>
            <person name="Amyotte S.G."/>
            <person name="Paz Z."/>
            <person name="Inderbitzin P."/>
            <person name="Hayes R.J."/>
            <person name="Heiman D.I."/>
            <person name="Young S."/>
            <person name="Zeng Q."/>
            <person name="Engels R."/>
            <person name="Galagan J."/>
            <person name="Cuomo C.A."/>
            <person name="Dobinson K.F."/>
            <person name="Ma L.-J."/>
        </authorList>
    </citation>
    <scope>NUCLEOTIDE SEQUENCE [LARGE SCALE GENOMIC DNA]</scope>
    <source>
        <strain evidence="4">VaMs.102 / ATCC MYA-4576 / FGSC 10136</strain>
    </source>
</reference>
<evidence type="ECO:0000313" key="3">
    <source>
        <dbReference type="EMBL" id="EEY16848.1"/>
    </source>
</evidence>
<feature type="region of interest" description="Disordered" evidence="2">
    <location>
        <begin position="144"/>
        <end position="168"/>
    </location>
</feature>
<organism evidence="4">
    <name type="scientific">Verticillium alfalfae (strain VaMs.102 / ATCC MYA-4576 / FGSC 10136)</name>
    <name type="common">Verticillium wilt of alfalfa</name>
    <name type="synonym">Verticillium albo-atrum</name>
    <dbReference type="NCBI Taxonomy" id="526221"/>
    <lineage>
        <taxon>Eukaryota</taxon>
        <taxon>Fungi</taxon>
        <taxon>Dikarya</taxon>
        <taxon>Ascomycota</taxon>
        <taxon>Pezizomycotina</taxon>
        <taxon>Sordariomycetes</taxon>
        <taxon>Hypocreomycetidae</taxon>
        <taxon>Glomerellales</taxon>
        <taxon>Plectosphaerellaceae</taxon>
        <taxon>Verticillium</taxon>
    </lineage>
</organism>
<dbReference type="AlphaFoldDB" id="C9SCN3"/>
<dbReference type="GO" id="GO:0006357">
    <property type="term" value="P:regulation of transcription by RNA polymerase II"/>
    <property type="evidence" value="ECO:0007669"/>
    <property type="project" value="InterPro"/>
</dbReference>
<dbReference type="EMBL" id="DS985216">
    <property type="protein sequence ID" value="EEY16848.1"/>
    <property type="molecule type" value="Genomic_DNA"/>
</dbReference>
<dbReference type="InterPro" id="IPR019095">
    <property type="entry name" value="Mediator_Med18"/>
</dbReference>
<dbReference type="GeneID" id="9532961"/>
<evidence type="ECO:0000313" key="4">
    <source>
        <dbReference type="Proteomes" id="UP000008698"/>
    </source>
</evidence>
<keyword evidence="1" id="KW-0804">Transcription</keyword>
<dbReference type="OrthoDB" id="5348092at2759"/>
<keyword evidence="1" id="KW-0805">Transcription regulation</keyword>
<comment type="function">
    <text evidence="1">Component of the Mediator complex, a coactivator involved in the regulated transcription of nearly all RNA polymerase II-dependent genes. Mediator functions as a bridge to convey information from gene-specific regulatory proteins to the basal RNA polymerase II transcription machinery. Mediator is recruited to promoters by direct interactions with regulatory proteins and serves as a scaffold for the assembly of a functional preinitiation complex with RNA polymerase II and the general transcription factors.</text>
</comment>
<dbReference type="GO" id="GO:0016592">
    <property type="term" value="C:mediator complex"/>
    <property type="evidence" value="ECO:0007669"/>
    <property type="project" value="InterPro"/>
</dbReference>
<dbReference type="eggNOG" id="ENOG502RI2G">
    <property type="taxonomic scope" value="Eukaryota"/>
</dbReference>
<sequence>MYEVFLSTIVADEDIKATCSILAGLCAMPPWESLHRVLYFKGPSRPNGISNQNSIVKSQRKDVPGLWKDLHQQLSRQSYVIQARYEVFKDKDFGTETPADFDARAGVLRWTDFPDPPHKGSAAQERGHRGDVPVLPRRCRVLSLPSLPAAPDPGRHAPRPRRRLGDGLHPLRSGPRWIFLVKVHVLQDNKPDEILKAHEQLANIRRDLEGVFEFKTFDRRIHDTRVAVEMRNAPAPLPQVIRAT</sequence>
<protein>
    <recommendedName>
        <fullName evidence="1">Mediator of RNA polymerase II transcription subunit 18</fullName>
    </recommendedName>
    <alternativeName>
        <fullName evidence="1">Mediator complex subunit 18</fullName>
    </alternativeName>
</protein>
<comment type="subunit">
    <text evidence="1">Component of the Mediator complex.</text>
</comment>
<dbReference type="Proteomes" id="UP000008698">
    <property type="component" value="Unassembled WGS sequence"/>
</dbReference>
<dbReference type="HOGENOM" id="CLU_042562_1_0_1"/>
<evidence type="ECO:0000256" key="1">
    <source>
        <dbReference type="RuleBase" id="RU364150"/>
    </source>
</evidence>
<keyword evidence="1" id="KW-0539">Nucleus</keyword>
<keyword evidence="1" id="KW-0010">Activator</keyword>
<comment type="subcellular location">
    <subcellularLocation>
        <location evidence="1">Nucleus</location>
    </subcellularLocation>
</comment>
<keyword evidence="4" id="KW-1185">Reference proteome</keyword>
<comment type="similarity">
    <text evidence="1">Belongs to the Mediator complex subunit 18 family.</text>
</comment>
<gene>
    <name evidence="1" type="primary">MED18</name>
    <name evidence="3" type="ORF">VDBG_02957</name>
</gene>
<dbReference type="Gene3D" id="2.40.320.10">
    <property type="entry name" value="Hypothetical Protein Pfu-838710-001"/>
    <property type="match status" value="2"/>
</dbReference>
<dbReference type="RefSeq" id="XP_003006818.1">
    <property type="nucleotide sequence ID" value="XM_003006772.1"/>
</dbReference>
<dbReference type="KEGG" id="val:VDBG_02957"/>
<dbReference type="GO" id="GO:0003712">
    <property type="term" value="F:transcription coregulator activity"/>
    <property type="evidence" value="ECO:0007669"/>
    <property type="project" value="InterPro"/>
</dbReference>
<dbReference type="Pfam" id="PF09637">
    <property type="entry name" value="Med18"/>
    <property type="match status" value="2"/>
</dbReference>
<evidence type="ECO:0000256" key="2">
    <source>
        <dbReference type="SAM" id="MobiDB-lite"/>
    </source>
</evidence>
<dbReference type="STRING" id="526221.C9SCN3"/>
<accession>C9SCN3</accession>
<proteinExistence type="inferred from homology"/>